<evidence type="ECO:0000256" key="2">
    <source>
        <dbReference type="ARBA" id="ARBA00023015"/>
    </source>
</evidence>
<comment type="caution">
    <text evidence="7">The sequence shown here is derived from an EMBL/GenBank/DDBJ whole genome shotgun (WGS) entry which is preliminary data.</text>
</comment>
<keyword evidence="4" id="KW-0804">Transcription</keyword>
<dbReference type="AlphaFoldDB" id="A0A0F0LM74"/>
<dbReference type="PRINTS" id="PR00455">
    <property type="entry name" value="HTHTETR"/>
</dbReference>
<dbReference type="InterPro" id="IPR036271">
    <property type="entry name" value="Tet_transcr_reg_TetR-rel_C_sf"/>
</dbReference>
<dbReference type="InterPro" id="IPR039538">
    <property type="entry name" value="BetI_C"/>
</dbReference>
<evidence type="ECO:0000259" key="6">
    <source>
        <dbReference type="PROSITE" id="PS50977"/>
    </source>
</evidence>
<dbReference type="Pfam" id="PF13977">
    <property type="entry name" value="TetR_C_6"/>
    <property type="match status" value="1"/>
</dbReference>
<protein>
    <submittedName>
        <fullName evidence="7">HTH-type transcriptional regulator BetI</fullName>
    </submittedName>
</protein>
<proteinExistence type="predicted"/>
<organism evidence="7 8">
    <name type="scientific">Microbacterium azadirachtae</name>
    <dbReference type="NCBI Taxonomy" id="582680"/>
    <lineage>
        <taxon>Bacteria</taxon>
        <taxon>Bacillati</taxon>
        <taxon>Actinomycetota</taxon>
        <taxon>Actinomycetes</taxon>
        <taxon>Micrococcales</taxon>
        <taxon>Microbacteriaceae</taxon>
        <taxon>Microbacterium</taxon>
    </lineage>
</organism>
<dbReference type="Gene3D" id="1.10.357.10">
    <property type="entry name" value="Tetracycline Repressor, domain 2"/>
    <property type="match status" value="1"/>
</dbReference>
<keyword evidence="8" id="KW-1185">Reference proteome</keyword>
<evidence type="ECO:0000256" key="5">
    <source>
        <dbReference type="PROSITE-ProRule" id="PRU00335"/>
    </source>
</evidence>
<dbReference type="STRING" id="582680.RS86_01019"/>
<accession>A0A0F0LM74</accession>
<dbReference type="PANTHER" id="PTHR47506">
    <property type="entry name" value="TRANSCRIPTIONAL REGULATORY PROTEIN"/>
    <property type="match status" value="1"/>
</dbReference>
<keyword evidence="3 5" id="KW-0238">DNA-binding</keyword>
<dbReference type="Proteomes" id="UP000033740">
    <property type="component" value="Unassembled WGS sequence"/>
</dbReference>
<reference evidence="7 8" key="1">
    <citation type="submission" date="2015-02" db="EMBL/GenBank/DDBJ databases">
        <title>Draft genome sequences of ten Microbacterium spp. with emphasis on heavy metal contaminated environments.</title>
        <authorList>
            <person name="Corretto E."/>
        </authorList>
    </citation>
    <scope>NUCLEOTIDE SEQUENCE [LARGE SCALE GENOMIC DNA]</scope>
    <source>
        <strain evidence="7 8">ARN176</strain>
    </source>
</reference>
<dbReference type="RefSeq" id="WP_045271139.1">
    <property type="nucleotide sequence ID" value="NZ_JYIX01000029.1"/>
</dbReference>
<dbReference type="PATRIC" id="fig|582680.6.peg.1049"/>
<dbReference type="SUPFAM" id="SSF46689">
    <property type="entry name" value="Homeodomain-like"/>
    <property type="match status" value="1"/>
</dbReference>
<keyword evidence="2" id="KW-0805">Transcription regulation</keyword>
<evidence type="ECO:0000256" key="3">
    <source>
        <dbReference type="ARBA" id="ARBA00023125"/>
    </source>
</evidence>
<dbReference type="PANTHER" id="PTHR47506:SF6">
    <property type="entry name" value="HTH-TYPE TRANSCRIPTIONAL REPRESSOR NEMR"/>
    <property type="match status" value="1"/>
</dbReference>
<dbReference type="EMBL" id="JYIX01000029">
    <property type="protein sequence ID" value="KJL34233.1"/>
    <property type="molecule type" value="Genomic_DNA"/>
</dbReference>
<evidence type="ECO:0000313" key="8">
    <source>
        <dbReference type="Proteomes" id="UP000033740"/>
    </source>
</evidence>
<dbReference type="Pfam" id="PF00440">
    <property type="entry name" value="TetR_N"/>
    <property type="match status" value="1"/>
</dbReference>
<dbReference type="PROSITE" id="PS50977">
    <property type="entry name" value="HTH_TETR_2"/>
    <property type="match status" value="1"/>
</dbReference>
<evidence type="ECO:0000256" key="4">
    <source>
        <dbReference type="ARBA" id="ARBA00023163"/>
    </source>
</evidence>
<dbReference type="GO" id="GO:0003677">
    <property type="term" value="F:DNA binding"/>
    <property type="evidence" value="ECO:0007669"/>
    <property type="project" value="UniProtKB-UniRule"/>
</dbReference>
<name>A0A0F0LM74_9MICO</name>
<evidence type="ECO:0000256" key="1">
    <source>
        <dbReference type="ARBA" id="ARBA00022491"/>
    </source>
</evidence>
<keyword evidence="1" id="KW-0678">Repressor</keyword>
<sequence>MTTERGYTTGRARRERIIAAATALFGRVGFNSATMLEIAQVCEISRAGLAHHFPTKESLMEAVLETRDLEDRERFRRNGSQGQDGIGILRGMVDLARHNTEVGGIIALYAVLSAEAADPSHPAHDYFVRRYQRIRSGTAKALRDARAAGHLASHVDEDRAAAELTALMDGLQLQWLLDPTSVDMAETVRRRIEELLVVPLDVVPLDVAPVSSSETPVSA</sequence>
<evidence type="ECO:0000313" key="7">
    <source>
        <dbReference type="EMBL" id="KJL34233.1"/>
    </source>
</evidence>
<feature type="DNA-binding region" description="H-T-H motif" evidence="5">
    <location>
        <begin position="34"/>
        <end position="53"/>
    </location>
</feature>
<feature type="domain" description="HTH tetR-type" evidence="6">
    <location>
        <begin position="11"/>
        <end position="71"/>
    </location>
</feature>
<gene>
    <name evidence="7" type="primary">betI_3</name>
    <name evidence="7" type="ORF">RS86_01019</name>
</gene>
<dbReference type="InterPro" id="IPR009057">
    <property type="entry name" value="Homeodomain-like_sf"/>
</dbReference>
<dbReference type="InterPro" id="IPR001647">
    <property type="entry name" value="HTH_TetR"/>
</dbReference>
<dbReference type="SUPFAM" id="SSF48498">
    <property type="entry name" value="Tetracyclin repressor-like, C-terminal domain"/>
    <property type="match status" value="1"/>
</dbReference>